<evidence type="ECO:0000256" key="3">
    <source>
        <dbReference type="ARBA" id="ARBA00022679"/>
    </source>
</evidence>
<evidence type="ECO:0000313" key="11">
    <source>
        <dbReference type="EMBL" id="MPM42598.1"/>
    </source>
</evidence>
<dbReference type="PANTHER" id="PTHR30309:SF0">
    <property type="entry name" value="GLYCEROL-3-PHOSPHATE ACYLTRANSFERASE-RELATED"/>
    <property type="match status" value="1"/>
</dbReference>
<dbReference type="GO" id="GO:0008654">
    <property type="term" value="P:phospholipid biosynthetic process"/>
    <property type="evidence" value="ECO:0007669"/>
    <property type="project" value="UniProtKB-KW"/>
</dbReference>
<protein>
    <submittedName>
        <fullName evidence="11">Glycerol-3-phosphate acyltransferase</fullName>
        <ecNumber evidence="11">2.3.1.15</ecNumber>
    </submittedName>
</protein>
<evidence type="ECO:0000256" key="7">
    <source>
        <dbReference type="ARBA" id="ARBA00023136"/>
    </source>
</evidence>
<gene>
    <name evidence="11" type="primary">plsY_23</name>
    <name evidence="11" type="ORF">SDC9_89264</name>
</gene>
<dbReference type="GO" id="GO:0005886">
    <property type="term" value="C:plasma membrane"/>
    <property type="evidence" value="ECO:0007669"/>
    <property type="project" value="InterPro"/>
</dbReference>
<evidence type="ECO:0000256" key="6">
    <source>
        <dbReference type="ARBA" id="ARBA00023098"/>
    </source>
</evidence>
<dbReference type="EMBL" id="VSSQ01009786">
    <property type="protein sequence ID" value="MPM42598.1"/>
    <property type="molecule type" value="Genomic_DNA"/>
</dbReference>
<keyword evidence="11" id="KW-0012">Acyltransferase</keyword>
<keyword evidence="1" id="KW-1003">Cell membrane</keyword>
<organism evidence="11">
    <name type="scientific">bioreactor metagenome</name>
    <dbReference type="NCBI Taxonomy" id="1076179"/>
    <lineage>
        <taxon>unclassified sequences</taxon>
        <taxon>metagenomes</taxon>
        <taxon>ecological metagenomes</taxon>
    </lineage>
</organism>
<dbReference type="InterPro" id="IPR003811">
    <property type="entry name" value="G3P_acylTferase_PlsY"/>
</dbReference>
<dbReference type="EC" id="2.3.1.15" evidence="11"/>
<accession>A0A644ZQE2</accession>
<keyword evidence="7 10" id="KW-0472">Membrane</keyword>
<evidence type="ECO:0000256" key="10">
    <source>
        <dbReference type="SAM" id="Phobius"/>
    </source>
</evidence>
<keyword evidence="8" id="KW-0594">Phospholipid biosynthesis</keyword>
<feature type="transmembrane region" description="Helical" evidence="10">
    <location>
        <begin position="190"/>
        <end position="206"/>
    </location>
</feature>
<reference evidence="11" key="1">
    <citation type="submission" date="2019-08" db="EMBL/GenBank/DDBJ databases">
        <authorList>
            <person name="Kucharzyk K."/>
            <person name="Murdoch R.W."/>
            <person name="Higgins S."/>
            <person name="Loffler F."/>
        </authorList>
    </citation>
    <scope>NUCLEOTIDE SEQUENCE</scope>
</reference>
<evidence type="ECO:0000256" key="4">
    <source>
        <dbReference type="ARBA" id="ARBA00022692"/>
    </source>
</evidence>
<evidence type="ECO:0000256" key="9">
    <source>
        <dbReference type="ARBA" id="ARBA00023264"/>
    </source>
</evidence>
<evidence type="ECO:0000256" key="2">
    <source>
        <dbReference type="ARBA" id="ARBA00022516"/>
    </source>
</evidence>
<feature type="transmembrane region" description="Helical" evidence="10">
    <location>
        <begin position="82"/>
        <end position="103"/>
    </location>
</feature>
<keyword evidence="2" id="KW-0444">Lipid biosynthesis</keyword>
<evidence type="ECO:0000256" key="1">
    <source>
        <dbReference type="ARBA" id="ARBA00022475"/>
    </source>
</evidence>
<proteinExistence type="predicted"/>
<dbReference type="GO" id="GO:0043772">
    <property type="term" value="F:acyl-phosphate glycerol-3-phosphate acyltransferase activity"/>
    <property type="evidence" value="ECO:0007669"/>
    <property type="project" value="InterPro"/>
</dbReference>
<keyword evidence="5 10" id="KW-1133">Transmembrane helix</keyword>
<comment type="caution">
    <text evidence="11">The sequence shown here is derived from an EMBL/GenBank/DDBJ whole genome shotgun (WGS) entry which is preliminary data.</text>
</comment>
<keyword evidence="6" id="KW-0443">Lipid metabolism</keyword>
<evidence type="ECO:0000256" key="8">
    <source>
        <dbReference type="ARBA" id="ARBA00023209"/>
    </source>
</evidence>
<feature type="transmembrane region" description="Helical" evidence="10">
    <location>
        <begin position="123"/>
        <end position="148"/>
    </location>
</feature>
<dbReference type="GO" id="GO:0004366">
    <property type="term" value="F:glycerol-3-phosphate O-acyltransferase activity"/>
    <property type="evidence" value="ECO:0007669"/>
    <property type="project" value="UniProtKB-EC"/>
</dbReference>
<dbReference type="AlphaFoldDB" id="A0A644ZQE2"/>
<sequence length="216" mass="24684">MNYLLICLISYLLGSIPTALILVKIITKKDVRSGESGNMGAMNTLRITKKEKGLVVAIFSFLFVWLFDCFKAAIAIHFSLKFNLNFITTITLSTFFVILGHNYPIWLKGKGGRGAACFMGILMYFRFSIFLYWLLIIFLSSLITEIIFRIFKHQQINSKIIFQSISDQIIGRLIGELIAIPIISLIEPKLFWPILFGSILIILRHQKRLSKQLSSL</sequence>
<dbReference type="PANTHER" id="PTHR30309">
    <property type="entry name" value="INNER MEMBRANE PROTEIN YGIH"/>
    <property type="match status" value="1"/>
</dbReference>
<evidence type="ECO:0000256" key="5">
    <source>
        <dbReference type="ARBA" id="ARBA00022989"/>
    </source>
</evidence>
<name>A0A644ZQE2_9ZZZZ</name>
<feature type="transmembrane region" description="Helical" evidence="10">
    <location>
        <begin position="53"/>
        <end position="70"/>
    </location>
</feature>
<dbReference type="SMART" id="SM01207">
    <property type="entry name" value="G3P_acyltransf"/>
    <property type="match status" value="1"/>
</dbReference>
<keyword evidence="3 11" id="KW-0808">Transferase</keyword>
<keyword evidence="9" id="KW-1208">Phospholipid metabolism</keyword>
<keyword evidence="4 10" id="KW-0812">Transmembrane</keyword>
<dbReference type="Pfam" id="PF02660">
    <property type="entry name" value="G3P_acyltransf"/>
    <property type="match status" value="1"/>
</dbReference>